<name>A0A085WL77_9BACT</name>
<dbReference type="PATRIC" id="fig|394096.3.peg.3719"/>
<dbReference type="STRING" id="394096.DB31_7677"/>
<comment type="caution">
    <text evidence="2">The sequence shown here is derived from an EMBL/GenBank/DDBJ whole genome shotgun (WGS) entry which is preliminary data.</text>
</comment>
<dbReference type="PANTHER" id="PTHR31013">
    <property type="entry name" value="THAUMATIN FAMILY PROTEIN-RELATED"/>
    <property type="match status" value="1"/>
</dbReference>
<dbReference type="OrthoDB" id="5526250at2"/>
<organism evidence="2 3">
    <name type="scientific">Hyalangium minutum</name>
    <dbReference type="NCBI Taxonomy" id="394096"/>
    <lineage>
        <taxon>Bacteria</taxon>
        <taxon>Pseudomonadati</taxon>
        <taxon>Myxococcota</taxon>
        <taxon>Myxococcia</taxon>
        <taxon>Myxococcales</taxon>
        <taxon>Cystobacterineae</taxon>
        <taxon>Archangiaceae</taxon>
        <taxon>Hyalangium</taxon>
    </lineage>
</organism>
<evidence type="ECO:0000313" key="2">
    <source>
        <dbReference type="EMBL" id="KFE68440.1"/>
    </source>
</evidence>
<dbReference type="RefSeq" id="WP_044189220.1">
    <property type="nucleotide sequence ID" value="NZ_JMCB01000006.1"/>
</dbReference>
<dbReference type="Proteomes" id="UP000028725">
    <property type="component" value="Unassembled WGS sequence"/>
</dbReference>
<dbReference type="InterPro" id="IPR001938">
    <property type="entry name" value="Thaumatin"/>
</dbReference>
<evidence type="ECO:0000313" key="3">
    <source>
        <dbReference type="Proteomes" id="UP000028725"/>
    </source>
</evidence>
<feature type="region of interest" description="Disordered" evidence="1">
    <location>
        <begin position="106"/>
        <end position="133"/>
    </location>
</feature>
<dbReference type="Gene3D" id="2.60.110.10">
    <property type="entry name" value="Thaumatin"/>
    <property type="match status" value="1"/>
</dbReference>
<reference evidence="2 3" key="1">
    <citation type="submission" date="2014-04" db="EMBL/GenBank/DDBJ databases">
        <title>Genome assembly of Hyalangium minutum DSM 14724.</title>
        <authorList>
            <person name="Sharma G."/>
            <person name="Subramanian S."/>
        </authorList>
    </citation>
    <scope>NUCLEOTIDE SEQUENCE [LARGE SCALE GENOMIC DNA]</scope>
    <source>
        <strain evidence="2 3">DSM 14724</strain>
    </source>
</reference>
<feature type="compositionally biased region" description="Low complexity" evidence="1">
    <location>
        <begin position="14"/>
        <end position="42"/>
    </location>
</feature>
<accession>A0A085WL77</accession>
<dbReference type="EMBL" id="JMCB01000006">
    <property type="protein sequence ID" value="KFE68440.1"/>
    <property type="molecule type" value="Genomic_DNA"/>
</dbReference>
<feature type="region of interest" description="Disordered" evidence="1">
    <location>
        <begin position="1"/>
        <end position="43"/>
    </location>
</feature>
<proteinExistence type="predicted"/>
<feature type="compositionally biased region" description="Low complexity" evidence="1">
    <location>
        <begin position="110"/>
        <end position="133"/>
    </location>
</feature>
<protein>
    <submittedName>
        <fullName evidence="2">Uncharacterized protein</fullName>
    </submittedName>
</protein>
<dbReference type="AlphaFoldDB" id="A0A085WL77"/>
<gene>
    <name evidence="2" type="ORF">DB31_7677</name>
</gene>
<dbReference type="InterPro" id="IPR037176">
    <property type="entry name" value="Osmotin/thaumatin-like_sf"/>
</dbReference>
<dbReference type="SMART" id="SM00205">
    <property type="entry name" value="THN"/>
    <property type="match status" value="1"/>
</dbReference>
<dbReference type="PANTHER" id="PTHR31013:SF2">
    <property type="entry name" value="THAUMATIN-LIKE PROTEIN"/>
    <property type="match status" value="1"/>
</dbReference>
<evidence type="ECO:0000256" key="1">
    <source>
        <dbReference type="SAM" id="MobiDB-lite"/>
    </source>
</evidence>
<sequence>MAISPLSKPAFARSSALSTSTPSPISSQPRGMQGLQQGPQQGSALRRMLMSDGFDAPVGMGKMGAGKMGGLEKGGIDSTMKMLTQMTDLLAKATQMLASELGRGIPGMQGASAPQMGGMSAAGAPSAMSGMGAPSAAAAAPAAAAAAPAAPSAAAAAPAAPAAQGASQVAGPEAVSAQKGSQVGERTMTFVNDGNSPMNIQFTPNAGDKAIDGVTLKPGETKTVAFPDGWSGNFRSTAGDGKNATLGEVKFNGGGNNTYYDVSYIEGANAAMTIKPESGGRLSGTMDNLLSGAPDSIKAKDANGDVYGIKKTTTSNVQDGSVVDYYRKHVGADQGYVIPTDDASTLGSKDSHLVVHMKNLT</sequence>
<dbReference type="SUPFAM" id="SSF49870">
    <property type="entry name" value="Osmotin, thaumatin-like protein"/>
    <property type="match status" value="1"/>
</dbReference>
<keyword evidence="3" id="KW-1185">Reference proteome</keyword>